<keyword evidence="2" id="KW-0808">Transferase</keyword>
<dbReference type="Gene3D" id="3.40.47.10">
    <property type="match status" value="1"/>
</dbReference>
<comment type="similarity">
    <text evidence="1">Belongs to the thiolase-like superfamily. Thiolase family.</text>
</comment>
<dbReference type="GO" id="GO:0016746">
    <property type="term" value="F:acyltransferase activity"/>
    <property type="evidence" value="ECO:0007669"/>
    <property type="project" value="UniProtKB-KW"/>
</dbReference>
<evidence type="ECO:0000256" key="3">
    <source>
        <dbReference type="ARBA" id="ARBA00023315"/>
    </source>
</evidence>
<dbReference type="PANTHER" id="PTHR18919">
    <property type="entry name" value="ACETYL-COA C-ACYLTRANSFERASE"/>
    <property type="match status" value="1"/>
</dbReference>
<dbReference type="Proteomes" id="UP001142648">
    <property type="component" value="Unassembled WGS sequence"/>
</dbReference>
<evidence type="ECO:0000256" key="1">
    <source>
        <dbReference type="ARBA" id="ARBA00010982"/>
    </source>
</evidence>
<dbReference type="EMBL" id="JAOAMV010000001">
    <property type="protein sequence ID" value="MCT2557524.1"/>
    <property type="molecule type" value="Genomic_DNA"/>
</dbReference>
<evidence type="ECO:0008006" key="6">
    <source>
        <dbReference type="Google" id="ProtNLM"/>
    </source>
</evidence>
<dbReference type="PANTHER" id="PTHR18919:SF139">
    <property type="entry name" value="THIOLASE-LIKE PROTEIN TYPE 1 ADDITIONAL C-TERMINAL DOMAIN-CONTAINING PROTEIN"/>
    <property type="match status" value="1"/>
</dbReference>
<keyword evidence="5" id="KW-1185">Reference proteome</keyword>
<evidence type="ECO:0000313" key="5">
    <source>
        <dbReference type="Proteomes" id="UP001142648"/>
    </source>
</evidence>
<accession>A0A9X3AJV6</accession>
<dbReference type="AlphaFoldDB" id="A0A9X3AJV6"/>
<dbReference type="InterPro" id="IPR016039">
    <property type="entry name" value="Thiolase-like"/>
</dbReference>
<dbReference type="SUPFAM" id="SSF53901">
    <property type="entry name" value="Thiolase-like"/>
    <property type="match status" value="2"/>
</dbReference>
<protein>
    <recommendedName>
        <fullName evidence="6">Acetyl-CoA acetyltransferase</fullName>
    </recommendedName>
</protein>
<organism evidence="4 5">
    <name type="scientific">Tsuneonella litorea</name>
    <dbReference type="NCBI Taxonomy" id="2976475"/>
    <lineage>
        <taxon>Bacteria</taxon>
        <taxon>Pseudomonadati</taxon>
        <taxon>Pseudomonadota</taxon>
        <taxon>Alphaproteobacteria</taxon>
        <taxon>Sphingomonadales</taxon>
        <taxon>Erythrobacteraceae</taxon>
        <taxon>Tsuneonella</taxon>
    </lineage>
</organism>
<sequence>MTGRRVPVLVGVGIATRREEDYTKALEPLDLMIEATRAAGADCGKPELLREVGRIAVPRGRWRYRNPSGAIAAAIGAGGAETVLSTVGVLQQSLIARACEDIADGRIDSAIVAGADAGFRILRAKIAGKFAVERAQEDDPDILLEPAEELRHEAEVAAGMQMPVGLYALADSARRAALRRGIEAHREHLGEMYARFSAIAANNPDAWIRDQKSPREISEPGPRNPMQAFPYTRLHCSTWNVDQAAALLLCSEDRADALGIEPARRVYPVVSVESNHMVALSARKDPGRCIGAEVAAEALFRESGISPEQIDLFELYSCFPVAVECFAEAARVPKGRDLTITGGMPFAGGPYNNYFFQATAKAAELLRAGGGKTTLLSCVSGIMTKQAFALWSAEPPTRGFARLDVTADVAARSEQVEVAIDFAGEGKVVGSTVVHARGLDPVAVLLIDTSPGRRALIKCEQPEVIRSLETDEWAGRTVKAAGGLLVA</sequence>
<comment type="caution">
    <text evidence="4">The sequence shown here is derived from an EMBL/GenBank/DDBJ whole genome shotgun (WGS) entry which is preliminary data.</text>
</comment>
<gene>
    <name evidence="4" type="ORF">N0B51_00870</name>
</gene>
<evidence type="ECO:0000313" key="4">
    <source>
        <dbReference type="EMBL" id="MCT2557524.1"/>
    </source>
</evidence>
<dbReference type="RefSeq" id="WP_259960304.1">
    <property type="nucleotide sequence ID" value="NZ_JAOAMV010000001.1"/>
</dbReference>
<keyword evidence="3" id="KW-0012">Acyltransferase</keyword>
<proteinExistence type="inferred from homology"/>
<name>A0A9X3AJV6_9SPHN</name>
<reference evidence="4" key="1">
    <citation type="submission" date="2022-09" db="EMBL/GenBank/DDBJ databases">
        <title>The genome sequence of Tsuneonella sp. YG55.</title>
        <authorList>
            <person name="Liu Y."/>
        </authorList>
    </citation>
    <scope>NUCLEOTIDE SEQUENCE</scope>
    <source>
        <strain evidence="4">YG55</strain>
    </source>
</reference>
<evidence type="ECO:0000256" key="2">
    <source>
        <dbReference type="ARBA" id="ARBA00022679"/>
    </source>
</evidence>